<sequence length="47" mass="5592">MKKRLHIHHFAYRRDGGSDEVKDLRLVHSECHQQLQARDGSEKRPIL</sequence>
<feature type="domain" description="HNH" evidence="1">
    <location>
        <begin position="4"/>
        <end position="37"/>
    </location>
</feature>
<protein>
    <submittedName>
        <fullName evidence="2">HNH endonuclease</fullName>
    </submittedName>
</protein>
<gene>
    <name evidence="2" type="ORF">OG367_17560</name>
</gene>
<evidence type="ECO:0000259" key="1">
    <source>
        <dbReference type="Pfam" id="PF01844"/>
    </source>
</evidence>
<organism evidence="2 3">
    <name type="scientific">Streptomyces anulatus</name>
    <name type="common">Streptomyces chrysomallus</name>
    <dbReference type="NCBI Taxonomy" id="1892"/>
    <lineage>
        <taxon>Bacteria</taxon>
        <taxon>Bacillati</taxon>
        <taxon>Actinomycetota</taxon>
        <taxon>Actinomycetes</taxon>
        <taxon>Kitasatosporales</taxon>
        <taxon>Streptomycetaceae</taxon>
        <taxon>Streptomyces</taxon>
    </lineage>
</organism>
<dbReference type="Pfam" id="PF01844">
    <property type="entry name" value="HNH"/>
    <property type="match status" value="1"/>
</dbReference>
<keyword evidence="3" id="KW-1185">Reference proteome</keyword>
<dbReference type="EMBL" id="CP109491">
    <property type="protein sequence ID" value="WUX37924.1"/>
    <property type="molecule type" value="Genomic_DNA"/>
</dbReference>
<keyword evidence="2" id="KW-0378">Hydrolase</keyword>
<dbReference type="Proteomes" id="UP001431926">
    <property type="component" value="Chromosome"/>
</dbReference>
<name>A0ABZ1ZKU6_STRAQ</name>
<dbReference type="InterPro" id="IPR002711">
    <property type="entry name" value="HNH"/>
</dbReference>
<proteinExistence type="predicted"/>
<dbReference type="Gene3D" id="1.10.30.50">
    <property type="match status" value="1"/>
</dbReference>
<evidence type="ECO:0000313" key="3">
    <source>
        <dbReference type="Proteomes" id="UP001431926"/>
    </source>
</evidence>
<dbReference type="GO" id="GO:0004519">
    <property type="term" value="F:endonuclease activity"/>
    <property type="evidence" value="ECO:0007669"/>
    <property type="project" value="UniProtKB-KW"/>
</dbReference>
<keyword evidence="2" id="KW-0540">Nuclease</keyword>
<keyword evidence="2" id="KW-0255">Endonuclease</keyword>
<evidence type="ECO:0000313" key="2">
    <source>
        <dbReference type="EMBL" id="WUX37924.1"/>
    </source>
</evidence>
<accession>A0ABZ1ZKU6</accession>
<dbReference type="RefSeq" id="WP_329356496.1">
    <property type="nucleotide sequence ID" value="NZ_CP109490.1"/>
</dbReference>
<reference evidence="2" key="1">
    <citation type="submission" date="2022-10" db="EMBL/GenBank/DDBJ databases">
        <title>The complete genomes of actinobacterial strains from the NBC collection.</title>
        <authorList>
            <person name="Joergensen T.S."/>
            <person name="Alvarez Arevalo M."/>
            <person name="Sterndorff E.B."/>
            <person name="Faurdal D."/>
            <person name="Vuksanovic O."/>
            <person name="Mourched A.-S."/>
            <person name="Charusanti P."/>
            <person name="Shaw S."/>
            <person name="Blin K."/>
            <person name="Weber T."/>
        </authorList>
    </citation>
    <scope>NUCLEOTIDE SEQUENCE</scope>
    <source>
        <strain evidence="2">NBC_01436</strain>
    </source>
</reference>